<feature type="compositionally biased region" description="Polar residues" evidence="1">
    <location>
        <begin position="817"/>
        <end position="828"/>
    </location>
</feature>
<evidence type="ECO:0000256" key="1">
    <source>
        <dbReference type="SAM" id="MobiDB-lite"/>
    </source>
</evidence>
<evidence type="ECO:0000313" key="3">
    <source>
        <dbReference type="RefSeq" id="XP_011502058.1"/>
    </source>
</evidence>
<accession>A0AAJ6YPZ5</accession>
<evidence type="ECO:0000313" key="2">
    <source>
        <dbReference type="Proteomes" id="UP000695007"/>
    </source>
</evidence>
<feature type="region of interest" description="Disordered" evidence="1">
    <location>
        <begin position="715"/>
        <end position="751"/>
    </location>
</feature>
<name>A0AAJ6YPZ5_9HYME</name>
<gene>
    <name evidence="3" type="primary">LOC105365560</name>
</gene>
<dbReference type="AlphaFoldDB" id="A0AAJ6YPZ5"/>
<feature type="compositionally biased region" description="Low complexity" evidence="1">
    <location>
        <begin position="834"/>
        <end position="844"/>
    </location>
</feature>
<proteinExistence type="predicted"/>
<feature type="region of interest" description="Disordered" evidence="1">
    <location>
        <begin position="909"/>
        <end position="931"/>
    </location>
</feature>
<dbReference type="Proteomes" id="UP000695007">
    <property type="component" value="Unplaced"/>
</dbReference>
<keyword evidence="2" id="KW-1185">Reference proteome</keyword>
<sequence length="931" mass="103586">MSDYQQQLQQQGCKSNIVDGPISCGEQDDDEQSIIDVFEFDDTAHDRWLCSAGTGSRRNSNECKIQDLDAWLHADILESETAYSDNALRKSIDSRTFTRIKRRSNKLNFESVESISLETMSIPTSNVWKNQTITESISEEQSTQKERRDSIPMMLRPKTNQVLAALLSESPSSINSQTSMEAFVNMTRSKEGINSILSDMSESDVNHFLMNISQPSLLYSSIISDGKGEESMHAAVHDSFVDSQILTDSMMEASMFKEVQDTTMLAEFLKQSNDSTILEDTTIRKSLNESDIDDATFDNNYLNDKIHANVKSKINETFINLPSPVASNSEINSTKIISSQENLLHSSRVDTNIYSPLNSTKTISSDNDTTVLLQDTNDLSKTCIISKENKTDLIYESKSESLSSSEEKLNATFKKSNISTPLISQELVKNIDNKFDKFHAVPTLRAALLQEVQRSSGNKFDTTLDGARLPGIESNFDVTYDCLNTNESFVEAEVLDATYIQVQSPHKLESQSETKSVEINSDSAQVNTQSSNAIGSRQMSYVKKSVGESQMHSLDQNRFNTFRKDSKIGSCFSKLPQEDHSNKMPISAPLQHHIPKNNDTLYQQRFHTFSKKTSSMRSKVCVENNVNEMQSDDKFTKPLDKISRQIQAPRQLSKLPQLFQKSNPNLGASFKSIGKLTMETENDVEFVKGSQPNISSNMCSLGRFKSERILQTKNNTDFSMADSTSRSMESIESTASAHSAPDIEDRLSISSESSRASYTIKSKDFVEHNAEGQDGKYSGLVSKPKGHNILEGTWIQEKDLPSPILKNHIKRCYVDSGDSNSTSPTDSAEFNAKTSSPLTISPTSSDQAIDRIESDDVGIEVAKENIQATVNVKPTQIKICNSASNMTNARKLRLPTNWTGAPNKIANSAISGIPRPASRIPGPKFVRPNLK</sequence>
<feature type="region of interest" description="Disordered" evidence="1">
    <location>
        <begin position="816"/>
        <end position="844"/>
    </location>
</feature>
<reference evidence="3" key="1">
    <citation type="submission" date="2025-08" db="UniProtKB">
        <authorList>
            <consortium name="RefSeq"/>
        </authorList>
    </citation>
    <scope>IDENTIFICATION</scope>
</reference>
<organism evidence="2 3">
    <name type="scientific">Ceratosolen solmsi marchali</name>
    <dbReference type="NCBI Taxonomy" id="326594"/>
    <lineage>
        <taxon>Eukaryota</taxon>
        <taxon>Metazoa</taxon>
        <taxon>Ecdysozoa</taxon>
        <taxon>Arthropoda</taxon>
        <taxon>Hexapoda</taxon>
        <taxon>Insecta</taxon>
        <taxon>Pterygota</taxon>
        <taxon>Neoptera</taxon>
        <taxon>Endopterygota</taxon>
        <taxon>Hymenoptera</taxon>
        <taxon>Apocrita</taxon>
        <taxon>Proctotrupomorpha</taxon>
        <taxon>Chalcidoidea</taxon>
        <taxon>Agaonidae</taxon>
        <taxon>Agaoninae</taxon>
        <taxon>Ceratosolen</taxon>
    </lineage>
</organism>
<dbReference type="KEGG" id="csol:105365560"/>
<protein>
    <submittedName>
        <fullName evidence="3">Uncharacterized protein LOC105365560 isoform X1</fullName>
    </submittedName>
</protein>
<dbReference type="GeneID" id="105365560"/>
<feature type="compositionally biased region" description="Polar residues" evidence="1">
    <location>
        <begin position="715"/>
        <end position="737"/>
    </location>
</feature>
<dbReference type="RefSeq" id="XP_011502058.1">
    <property type="nucleotide sequence ID" value="XM_011503756.1"/>
</dbReference>